<keyword evidence="3" id="KW-1185">Reference proteome</keyword>
<accession>A0A3D9KJP7</accession>
<dbReference type="PANTHER" id="PTHR39173">
    <property type="entry name" value="ACETYLTRANSFERASE"/>
    <property type="match status" value="1"/>
</dbReference>
<keyword evidence="2" id="KW-0808">Transferase</keyword>
<dbReference type="Pfam" id="PF13302">
    <property type="entry name" value="Acetyltransf_3"/>
    <property type="match status" value="1"/>
</dbReference>
<dbReference type="PROSITE" id="PS51186">
    <property type="entry name" value="GNAT"/>
    <property type="match status" value="1"/>
</dbReference>
<dbReference type="EMBL" id="QRDZ01000003">
    <property type="protein sequence ID" value="RED86510.1"/>
    <property type="molecule type" value="Genomic_DNA"/>
</dbReference>
<dbReference type="AlphaFoldDB" id="A0A3D9KJP7"/>
<dbReference type="OrthoDB" id="9797989at2"/>
<dbReference type="CDD" id="cd04301">
    <property type="entry name" value="NAT_SF"/>
    <property type="match status" value="1"/>
</dbReference>
<protein>
    <submittedName>
        <fullName evidence="2">Putative acetyltransferase</fullName>
    </submittedName>
</protein>
<feature type="domain" description="N-acetyltransferase" evidence="1">
    <location>
        <begin position="33"/>
        <end position="173"/>
    </location>
</feature>
<dbReference type="InterPro" id="IPR016181">
    <property type="entry name" value="Acyl_CoA_acyltransferase"/>
</dbReference>
<dbReference type="PANTHER" id="PTHR39173:SF1">
    <property type="entry name" value="ACETYLTRANSFERASE"/>
    <property type="match status" value="1"/>
</dbReference>
<dbReference type="Gene3D" id="3.40.630.30">
    <property type="match status" value="1"/>
</dbReference>
<sequence length="173" mass="20020">MENIYLSRPSINLKDEYLDFYQEWIDSGEDIVPWVVSRDPSDFEQMIRWLEDHENGVNLQEGWVPDSTFWLVADDHRIVGAVNIRHKLTKFLMDRGGHIGYGIRPSERRKGYATQLLKLALVEAKQLGINQALVVCDKGNIASERTIIRNGGTSDVDFLEEDGNVIKRYWIRL</sequence>
<evidence type="ECO:0000259" key="1">
    <source>
        <dbReference type="PROSITE" id="PS51186"/>
    </source>
</evidence>
<dbReference type="InterPro" id="IPR000182">
    <property type="entry name" value="GNAT_dom"/>
</dbReference>
<evidence type="ECO:0000313" key="3">
    <source>
        <dbReference type="Proteomes" id="UP000256977"/>
    </source>
</evidence>
<dbReference type="Proteomes" id="UP000256977">
    <property type="component" value="Unassembled WGS sequence"/>
</dbReference>
<evidence type="ECO:0000313" key="2">
    <source>
        <dbReference type="EMBL" id="RED86510.1"/>
    </source>
</evidence>
<reference evidence="2 3" key="1">
    <citation type="submission" date="2018-07" db="EMBL/GenBank/DDBJ databases">
        <title>Genomic Encyclopedia of Type Strains, Phase III (KMG-III): the genomes of soil and plant-associated and newly described type strains.</title>
        <authorList>
            <person name="Whitman W."/>
        </authorList>
    </citation>
    <scope>NUCLEOTIDE SEQUENCE [LARGE SCALE GENOMIC DNA]</scope>
    <source>
        <strain evidence="2 3">CECT 7287</strain>
    </source>
</reference>
<proteinExistence type="predicted"/>
<comment type="caution">
    <text evidence="2">The sequence shown here is derived from an EMBL/GenBank/DDBJ whole genome shotgun (WGS) entry which is preliminary data.</text>
</comment>
<gene>
    <name evidence="2" type="ORF">DFP98_103365</name>
</gene>
<dbReference type="GO" id="GO:0016747">
    <property type="term" value="F:acyltransferase activity, transferring groups other than amino-acyl groups"/>
    <property type="evidence" value="ECO:0007669"/>
    <property type="project" value="InterPro"/>
</dbReference>
<dbReference type="RefSeq" id="WP_116059621.1">
    <property type="nucleotide sequence ID" value="NZ_QRDZ01000003.1"/>
</dbReference>
<dbReference type="SUPFAM" id="SSF55729">
    <property type="entry name" value="Acyl-CoA N-acyltransferases (Nat)"/>
    <property type="match status" value="1"/>
</dbReference>
<name>A0A3D9KJP7_9BACL</name>
<organism evidence="2 3">
    <name type="scientific">Cohnella phaseoli</name>
    <dbReference type="NCBI Taxonomy" id="456490"/>
    <lineage>
        <taxon>Bacteria</taxon>
        <taxon>Bacillati</taxon>
        <taxon>Bacillota</taxon>
        <taxon>Bacilli</taxon>
        <taxon>Bacillales</taxon>
        <taxon>Paenibacillaceae</taxon>
        <taxon>Cohnella</taxon>
    </lineage>
</organism>